<comment type="similarity">
    <text evidence="1 2">Belongs to the small heat shock protein (HSP20) family.</text>
</comment>
<name>A0A290QAA6_9BACT</name>
<accession>A0A290QAA6</accession>
<dbReference type="InterPro" id="IPR008978">
    <property type="entry name" value="HSP20-like_chaperone"/>
</dbReference>
<dbReference type="Proteomes" id="UP000217265">
    <property type="component" value="Chromosome"/>
</dbReference>
<dbReference type="CDD" id="cd06464">
    <property type="entry name" value="ACD_sHsps-like"/>
    <property type="match status" value="1"/>
</dbReference>
<gene>
    <name evidence="4" type="ORF">CMV30_16160</name>
</gene>
<dbReference type="OrthoDB" id="193439at2"/>
<dbReference type="PROSITE" id="PS01031">
    <property type="entry name" value="SHSP"/>
    <property type="match status" value="1"/>
</dbReference>
<protein>
    <submittedName>
        <fullName evidence="4">Heat-shock protein Hsp20</fullName>
    </submittedName>
</protein>
<feature type="domain" description="SHSP" evidence="3">
    <location>
        <begin position="18"/>
        <end position="128"/>
    </location>
</feature>
<dbReference type="RefSeq" id="WP_096056984.1">
    <property type="nucleotide sequence ID" value="NZ_CP023344.1"/>
</dbReference>
<dbReference type="InterPro" id="IPR002068">
    <property type="entry name" value="A-crystallin/Hsp20_dom"/>
</dbReference>
<organism evidence="4 5">
    <name type="scientific">Nibricoccus aquaticus</name>
    <dbReference type="NCBI Taxonomy" id="2576891"/>
    <lineage>
        <taxon>Bacteria</taxon>
        <taxon>Pseudomonadati</taxon>
        <taxon>Verrucomicrobiota</taxon>
        <taxon>Opitutia</taxon>
        <taxon>Opitutales</taxon>
        <taxon>Opitutaceae</taxon>
        <taxon>Nibricoccus</taxon>
    </lineage>
</organism>
<keyword evidence="5" id="KW-1185">Reference proteome</keyword>
<evidence type="ECO:0000256" key="1">
    <source>
        <dbReference type="PROSITE-ProRule" id="PRU00285"/>
    </source>
</evidence>
<evidence type="ECO:0000259" key="3">
    <source>
        <dbReference type="PROSITE" id="PS01031"/>
    </source>
</evidence>
<dbReference type="KEGG" id="vbh:CMV30_16160"/>
<sequence length="128" mass="13997">MHTIIHPFKATAHSRLNVVSGDFRNPHYDCAQQADAMKVVVYVPGVEASGVEITLRGPDLVVTARKSHFVRVNWSALHLEGAQRDYQLSLRVGNGFDHDAMSAEIADGVLTVTLPRKATGSLAHRRVA</sequence>
<evidence type="ECO:0000313" key="5">
    <source>
        <dbReference type="Proteomes" id="UP000217265"/>
    </source>
</evidence>
<dbReference type="AlphaFoldDB" id="A0A290QAA6"/>
<dbReference type="Pfam" id="PF00011">
    <property type="entry name" value="HSP20"/>
    <property type="match status" value="1"/>
</dbReference>
<dbReference type="EMBL" id="CP023344">
    <property type="protein sequence ID" value="ATC65353.1"/>
    <property type="molecule type" value="Genomic_DNA"/>
</dbReference>
<evidence type="ECO:0000256" key="2">
    <source>
        <dbReference type="RuleBase" id="RU003616"/>
    </source>
</evidence>
<reference evidence="4 5" key="1">
    <citation type="submission" date="2017-09" db="EMBL/GenBank/DDBJ databases">
        <title>Complete genome sequence of Verrucomicrobial strain HZ-65, isolated from freshwater.</title>
        <authorList>
            <person name="Choi A."/>
        </authorList>
    </citation>
    <scope>NUCLEOTIDE SEQUENCE [LARGE SCALE GENOMIC DNA]</scope>
    <source>
        <strain evidence="4 5">HZ-65</strain>
    </source>
</reference>
<evidence type="ECO:0000313" key="4">
    <source>
        <dbReference type="EMBL" id="ATC65353.1"/>
    </source>
</evidence>
<proteinExistence type="inferred from homology"/>
<dbReference type="SUPFAM" id="SSF49764">
    <property type="entry name" value="HSP20-like chaperones"/>
    <property type="match status" value="1"/>
</dbReference>
<dbReference type="Gene3D" id="2.60.40.790">
    <property type="match status" value="1"/>
</dbReference>